<sequence>MSSHEPIKALIPREMLGRGMGRRAFLGGAGALGLTAFLAACSGNSSAGSNSGGGAGSKTLNMYSWAGYNDPAVIEDFTARSGISITVDSYGSNPELAAKLNAARGTSGYDICVPTHSYVKQLAEQGLIQELDHSRLPNLANLDPGVSDTTFDPGSKYSVCKAWGSTGFVYDTTVIQRELTSWADFLDAAQNEASGSVSIMEDQKECMFIYMFANGLPPNTTDEAHLEAYREYFLSNVAPHVQAFASATNASVANNERALIHCWNGDARLGIMSNADPERYKWVWPSEGANIWQDNYSIVEGAQNLDAAYEFINDQLDPEVSLKELSYLGYNTGVAGVEDAAIGAGVERPEMIFIDAERMKKLKYSEITEVDQFIISTFDEIRAAAGQA</sequence>
<dbReference type="InterPro" id="IPR001188">
    <property type="entry name" value="Sperm_putr-bd"/>
</dbReference>
<dbReference type="SUPFAM" id="SSF53850">
    <property type="entry name" value="Periplasmic binding protein-like II"/>
    <property type="match status" value="1"/>
</dbReference>
<dbReference type="AlphaFoldDB" id="A0A5B8C001"/>
<dbReference type="PANTHER" id="PTHR30222">
    <property type="entry name" value="SPERMIDINE/PUTRESCINE-BINDING PERIPLASMIC PROTEIN"/>
    <property type="match status" value="1"/>
</dbReference>
<dbReference type="PRINTS" id="PR00909">
    <property type="entry name" value="SPERMDNBNDNG"/>
</dbReference>
<gene>
    <name evidence="5" type="ORF">FE374_00475</name>
</gene>
<dbReference type="PANTHER" id="PTHR30222:SF17">
    <property type="entry name" value="SPERMIDINE_PUTRESCINE-BINDING PERIPLASMIC PROTEIN"/>
    <property type="match status" value="1"/>
</dbReference>
<evidence type="ECO:0000313" key="5">
    <source>
        <dbReference type="EMBL" id="QDC23310.1"/>
    </source>
</evidence>
<proteinExistence type="predicted"/>
<dbReference type="EMBL" id="CP040915">
    <property type="protein sequence ID" value="QDC23310.1"/>
    <property type="molecule type" value="Genomic_DNA"/>
</dbReference>
<keyword evidence="4" id="KW-0574">Periplasm</keyword>
<dbReference type="Proteomes" id="UP000314616">
    <property type="component" value="Chromosome"/>
</dbReference>
<dbReference type="GO" id="GO:0042597">
    <property type="term" value="C:periplasmic space"/>
    <property type="evidence" value="ECO:0007669"/>
    <property type="project" value="UniProtKB-SubCell"/>
</dbReference>
<comment type="subcellular location">
    <subcellularLocation>
        <location evidence="1">Periplasm</location>
    </subcellularLocation>
</comment>
<dbReference type="Pfam" id="PF13416">
    <property type="entry name" value="SBP_bac_8"/>
    <property type="match status" value="1"/>
</dbReference>
<organism evidence="5 6">
    <name type="scientific">Georgenia yuyongxinii</name>
    <dbReference type="NCBI Taxonomy" id="2589797"/>
    <lineage>
        <taxon>Bacteria</taxon>
        <taxon>Bacillati</taxon>
        <taxon>Actinomycetota</taxon>
        <taxon>Actinomycetes</taxon>
        <taxon>Micrococcales</taxon>
        <taxon>Bogoriellaceae</taxon>
        <taxon>Georgenia</taxon>
    </lineage>
</organism>
<dbReference type="Gene3D" id="3.40.190.10">
    <property type="entry name" value="Periplasmic binding protein-like II"/>
    <property type="match status" value="2"/>
</dbReference>
<name>A0A5B8C001_9MICO</name>
<evidence type="ECO:0000313" key="6">
    <source>
        <dbReference type="Proteomes" id="UP000314616"/>
    </source>
</evidence>
<dbReference type="GO" id="GO:0015846">
    <property type="term" value="P:polyamine transport"/>
    <property type="evidence" value="ECO:0007669"/>
    <property type="project" value="InterPro"/>
</dbReference>
<evidence type="ECO:0000256" key="1">
    <source>
        <dbReference type="ARBA" id="ARBA00004418"/>
    </source>
</evidence>
<dbReference type="KEGG" id="gyu:FE374_00475"/>
<accession>A0A5B8C001</accession>
<dbReference type="RefSeq" id="WP_139926752.1">
    <property type="nucleotide sequence ID" value="NZ_CP040915.1"/>
</dbReference>
<dbReference type="OrthoDB" id="9769319at2"/>
<dbReference type="GO" id="GO:0019808">
    <property type="term" value="F:polyamine binding"/>
    <property type="evidence" value="ECO:0007669"/>
    <property type="project" value="InterPro"/>
</dbReference>
<evidence type="ECO:0000256" key="2">
    <source>
        <dbReference type="ARBA" id="ARBA00022448"/>
    </source>
</evidence>
<keyword evidence="2" id="KW-0813">Transport</keyword>
<dbReference type="CDD" id="cd13590">
    <property type="entry name" value="PBP2_PotD_PotF_like"/>
    <property type="match status" value="1"/>
</dbReference>
<dbReference type="PROSITE" id="PS51318">
    <property type="entry name" value="TAT"/>
    <property type="match status" value="1"/>
</dbReference>
<reference evidence="5 6" key="1">
    <citation type="submission" date="2019-05" db="EMBL/GenBank/DDBJ databases">
        <title>Georgenia *** sp. nov., and Georgenia *** sp. nov., isolated from the intestinal contents of plateau pika (Ochotona curzoniae) in the Qinghai-Tibet plateau of China.</title>
        <authorList>
            <person name="Tian Z."/>
        </authorList>
    </citation>
    <scope>NUCLEOTIDE SEQUENCE [LARGE SCALE GENOMIC DNA]</scope>
    <source>
        <strain evidence="5 6">Z443</strain>
    </source>
</reference>
<dbReference type="InterPro" id="IPR006311">
    <property type="entry name" value="TAT_signal"/>
</dbReference>
<evidence type="ECO:0000256" key="3">
    <source>
        <dbReference type="ARBA" id="ARBA00022729"/>
    </source>
</evidence>
<keyword evidence="3" id="KW-0732">Signal</keyword>
<evidence type="ECO:0000256" key="4">
    <source>
        <dbReference type="ARBA" id="ARBA00022764"/>
    </source>
</evidence>
<dbReference type="InterPro" id="IPR006059">
    <property type="entry name" value="SBP"/>
</dbReference>
<protein>
    <submittedName>
        <fullName evidence="5">Spermidine/putrescine ABC transporter substrate-binding protein</fullName>
    </submittedName>
</protein>